<comment type="subcellular location">
    <subcellularLocation>
        <location evidence="1">Nucleus</location>
    </subcellularLocation>
</comment>
<dbReference type="InterPro" id="IPR057860">
    <property type="entry name" value="HEAT_RRP12_N"/>
</dbReference>
<feature type="compositionally biased region" description="Polar residues" evidence="4">
    <location>
        <begin position="1065"/>
        <end position="1075"/>
    </location>
</feature>
<feature type="region of interest" description="Disordered" evidence="4">
    <location>
        <begin position="989"/>
        <end position="1179"/>
    </location>
</feature>
<dbReference type="InterPro" id="IPR012978">
    <property type="entry name" value="HEAT_RRP12"/>
</dbReference>
<feature type="domain" description="RRP12 HEAT" evidence="5">
    <location>
        <begin position="338"/>
        <end position="633"/>
    </location>
</feature>
<evidence type="ECO:0000256" key="4">
    <source>
        <dbReference type="SAM" id="MobiDB-lite"/>
    </source>
</evidence>
<dbReference type="OMA" id="PDQMKHR"/>
<dbReference type="Gene3D" id="1.25.10.10">
    <property type="entry name" value="Leucine-rich Repeat Variant"/>
    <property type="match status" value="2"/>
</dbReference>
<evidence type="ECO:0000313" key="7">
    <source>
        <dbReference type="EMBL" id="SJK97466.1"/>
    </source>
</evidence>
<feature type="region of interest" description="Disordered" evidence="4">
    <location>
        <begin position="1204"/>
        <end position="1226"/>
    </location>
</feature>
<accession>A0A284QLY8</accession>
<evidence type="ECO:0000259" key="6">
    <source>
        <dbReference type="Pfam" id="PF25772"/>
    </source>
</evidence>
<dbReference type="InterPro" id="IPR011989">
    <property type="entry name" value="ARM-like"/>
</dbReference>
<dbReference type="InterPro" id="IPR052087">
    <property type="entry name" value="RRP12"/>
</dbReference>
<name>A0A284QLY8_ARMOS</name>
<dbReference type="Pfam" id="PF08161">
    <property type="entry name" value="RRP12_HEAT"/>
    <property type="match status" value="1"/>
</dbReference>
<feature type="compositionally biased region" description="Basic and acidic residues" evidence="4">
    <location>
        <begin position="1108"/>
        <end position="1120"/>
    </location>
</feature>
<dbReference type="EMBL" id="FUEG01000001">
    <property type="protein sequence ID" value="SJK97466.1"/>
    <property type="molecule type" value="Genomic_DNA"/>
</dbReference>
<dbReference type="PANTHER" id="PTHR48287:SF1">
    <property type="entry name" value="ARM REPEAT SUPERFAMILY PROTEIN"/>
    <property type="match status" value="1"/>
</dbReference>
<dbReference type="GO" id="GO:0005634">
    <property type="term" value="C:nucleus"/>
    <property type="evidence" value="ECO:0007669"/>
    <property type="project" value="UniProtKB-SubCell"/>
</dbReference>
<feature type="compositionally biased region" description="Acidic residues" evidence="4">
    <location>
        <begin position="1024"/>
        <end position="1033"/>
    </location>
</feature>
<dbReference type="Pfam" id="PF25772">
    <property type="entry name" value="HEAT_RRP12_N"/>
    <property type="match status" value="1"/>
</dbReference>
<gene>
    <name evidence="7" type="ORF">ARMOST_00718</name>
</gene>
<comment type="similarity">
    <text evidence="2">Belongs to the RRP12 family.</text>
</comment>
<proteinExistence type="inferred from homology"/>
<keyword evidence="3" id="KW-0539">Nucleus</keyword>
<reference evidence="8" key="1">
    <citation type="journal article" date="2017" name="Nat. Ecol. Evol.">
        <title>Genome expansion and lineage-specific genetic innovations in the forest pathogenic fungi Armillaria.</title>
        <authorList>
            <person name="Sipos G."/>
            <person name="Prasanna A.N."/>
            <person name="Walter M.C."/>
            <person name="O'Connor E."/>
            <person name="Balint B."/>
            <person name="Krizsan K."/>
            <person name="Kiss B."/>
            <person name="Hess J."/>
            <person name="Varga T."/>
            <person name="Slot J."/>
            <person name="Riley R."/>
            <person name="Boka B."/>
            <person name="Rigling D."/>
            <person name="Barry K."/>
            <person name="Lee J."/>
            <person name="Mihaltcheva S."/>
            <person name="LaButti K."/>
            <person name="Lipzen A."/>
            <person name="Waldron R."/>
            <person name="Moloney N.M."/>
            <person name="Sperisen C."/>
            <person name="Kredics L."/>
            <person name="Vagvoelgyi C."/>
            <person name="Patrignani A."/>
            <person name="Fitzpatrick D."/>
            <person name="Nagy I."/>
            <person name="Doyle S."/>
            <person name="Anderson J.B."/>
            <person name="Grigoriev I.V."/>
            <person name="Gueldener U."/>
            <person name="Muensterkoetter M."/>
            <person name="Nagy L.G."/>
        </authorList>
    </citation>
    <scope>NUCLEOTIDE SEQUENCE [LARGE SCALE GENOMIC DNA]</scope>
    <source>
        <strain evidence="8">C18/9</strain>
    </source>
</reference>
<feature type="compositionally biased region" description="Acidic residues" evidence="4">
    <location>
        <begin position="1152"/>
        <end position="1161"/>
    </location>
</feature>
<organism evidence="7 8">
    <name type="scientific">Armillaria ostoyae</name>
    <name type="common">Armillaria root rot fungus</name>
    <dbReference type="NCBI Taxonomy" id="47428"/>
    <lineage>
        <taxon>Eukaryota</taxon>
        <taxon>Fungi</taxon>
        <taxon>Dikarya</taxon>
        <taxon>Basidiomycota</taxon>
        <taxon>Agaricomycotina</taxon>
        <taxon>Agaricomycetes</taxon>
        <taxon>Agaricomycetidae</taxon>
        <taxon>Agaricales</taxon>
        <taxon>Marasmiineae</taxon>
        <taxon>Physalacriaceae</taxon>
        <taxon>Armillaria</taxon>
    </lineage>
</organism>
<dbReference type="STRING" id="47428.A0A284QLY8"/>
<evidence type="ECO:0000256" key="2">
    <source>
        <dbReference type="ARBA" id="ARBA00007690"/>
    </source>
</evidence>
<feature type="compositionally biased region" description="Basic and acidic residues" evidence="4">
    <location>
        <begin position="1045"/>
        <end position="1056"/>
    </location>
</feature>
<evidence type="ECO:0000313" key="8">
    <source>
        <dbReference type="Proteomes" id="UP000219338"/>
    </source>
</evidence>
<keyword evidence="8" id="KW-1185">Reference proteome</keyword>
<dbReference type="InterPro" id="IPR016024">
    <property type="entry name" value="ARM-type_fold"/>
</dbReference>
<feature type="domain" description="RRP12 N-terminal HEAT" evidence="6">
    <location>
        <begin position="23"/>
        <end position="268"/>
    </location>
</feature>
<dbReference type="AlphaFoldDB" id="A0A284QLY8"/>
<evidence type="ECO:0000256" key="3">
    <source>
        <dbReference type="ARBA" id="ARBA00023242"/>
    </source>
</evidence>
<evidence type="ECO:0000256" key="1">
    <source>
        <dbReference type="ARBA" id="ARBA00004123"/>
    </source>
</evidence>
<evidence type="ECO:0000259" key="5">
    <source>
        <dbReference type="Pfam" id="PF08161"/>
    </source>
</evidence>
<dbReference type="OrthoDB" id="2192888at2759"/>
<sequence>MQRALEKIRPHTLSSLPHQKTPATLLLALESTIEEQKTEQTATAYFALLLTTLDGNIQKQNVEMGDGDILPALLYLLATIAPFVSQPVLRSNLPTVLSLTAPLFPSLLTHAPPLRSQLSLYHAILTSLDRSQLELRDVRQAFASILQLCLDPRPKVRKRASDLVKDVLASPPTPLLQHPYADRVAEWVTAALTEVNQGPLTRSKQGKPSPGTEQAIHLLAFLRPTLSFFPPSSLPPISTLILSLPRLGNSFLSQAAYSVLSDLCSLNTEDDHSHTTASIPDILKAILSFPPARSDAVLSSTWIHLIGEAMLVYGRTNQSECSAEVGKTWKTVWVFLESSDSAIRKEASHTLGVLSRCFSLSMIQAAVSDSEKAVVAKAISQISKALDSLTYNRAVPDLLALISSLIENLYSAEGGTPALVQELCDPLIRQVGQLRTQKGFEYRESADSTLATVIRVLGPQALLSILPLNLEPKDRDAGNEPRAYLLPLLAQPHPSPLSHFVDYFVPLSERMFDLEQKAETERRQSESKVWHVLVAQTWAGFSGYCHGTPDLDQALTQAFSQLLSQLLYSQLELRPAVLKALRTMVDSNRAIAASTEGAVNPNRITAESASRNIEFLRTQAESWLAVFFNVFGSVGRDSRNSVGDVIASWVSIAGESNIGKAYAKVFEMFKANLRQPPNGSSDGNMIIITQDLLIMLLSHLSATDANALFVLCLSEEVLCSKANGVQKRGYKILCRLVECGNTSIDTESVIRQLGEYTDGLVPAAKKDRFALLASLIPAISPSAMHLIPSLIPEAVLGTKEPSDKARNAAFDLIIAMGRKMSEGGVVKRNMIDGMDEDSQEDATANIEEFMMMISGGLAGATPHMISATVTALSRLVFEFKDAISTQMHTEIFTTLLVFLTSANREIVKSILGFVKLAIHSLPVEIIRPHLKVLVPGLLSWSHDHKNHFKAKVRHIFERMLRRFTWEEVHSCAGEEEAAKVIINIKKRKERAKRKKANKEESDNEAPVKATTGDAFEDVLYGSESELEDSDDERETTQPTNQRNQRKFEGSRLRMDNDEPMDLLQGTASRVTNVQSSRRRKPGQEASQFKTDDGTGKLIIDNSDDDEAGDTKTDVAGEAYHESLTSVDGFKRGANGRVKFNKDTKKRRREDGAVDEDVEMGDGDISTKVQKSKRKSDVKIGHEFKAKRAGGDVKKGALDPHAYLTLSQASKRGGRKGQPRMGITGKR</sequence>
<dbReference type="PANTHER" id="PTHR48287">
    <property type="entry name" value="ARM REPEAT SUPERFAMILY PROTEIN"/>
    <property type="match status" value="1"/>
</dbReference>
<dbReference type="SUPFAM" id="SSF48371">
    <property type="entry name" value="ARM repeat"/>
    <property type="match status" value="1"/>
</dbReference>
<protein>
    <submittedName>
        <fullName evidence="7">Uncharacterized protein</fullName>
    </submittedName>
</protein>
<dbReference type="Proteomes" id="UP000219338">
    <property type="component" value="Unassembled WGS sequence"/>
</dbReference>